<dbReference type="EMBL" id="CADIKB010000002">
    <property type="protein sequence ID" value="CAB3646973.1"/>
    <property type="molecule type" value="Genomic_DNA"/>
</dbReference>
<gene>
    <name evidence="1" type="ORF">LMG22037_00687</name>
</gene>
<dbReference type="Proteomes" id="UP000494249">
    <property type="component" value="Unassembled WGS sequence"/>
</dbReference>
<name>A0A6J4ZYI0_9BURK</name>
<dbReference type="AlphaFoldDB" id="A0A6J4ZYI0"/>
<reference evidence="1 2" key="1">
    <citation type="submission" date="2020-04" db="EMBL/GenBank/DDBJ databases">
        <authorList>
            <person name="De Canck E."/>
        </authorList>
    </citation>
    <scope>NUCLEOTIDE SEQUENCE [LARGE SCALE GENOMIC DNA]</scope>
    <source>
        <strain evidence="1 2">LMG 22037</strain>
    </source>
</reference>
<sequence>MINDDSLPYRERDSLRFKHERSIIDTSRGSYGEFLYNSAVCHPPRFNVLGHLFQPRGAI</sequence>
<protein>
    <submittedName>
        <fullName evidence="1">Uncharacterized protein</fullName>
    </submittedName>
</protein>
<proteinExistence type="predicted"/>
<organism evidence="1 2">
    <name type="scientific">Paraburkholderia phenoliruptrix</name>
    <dbReference type="NCBI Taxonomy" id="252970"/>
    <lineage>
        <taxon>Bacteria</taxon>
        <taxon>Pseudomonadati</taxon>
        <taxon>Pseudomonadota</taxon>
        <taxon>Betaproteobacteria</taxon>
        <taxon>Burkholderiales</taxon>
        <taxon>Burkholderiaceae</taxon>
        <taxon>Paraburkholderia</taxon>
    </lineage>
</organism>
<accession>A0A6J4ZYI0</accession>
<evidence type="ECO:0000313" key="1">
    <source>
        <dbReference type="EMBL" id="CAB3646973.1"/>
    </source>
</evidence>
<evidence type="ECO:0000313" key="2">
    <source>
        <dbReference type="Proteomes" id="UP000494249"/>
    </source>
</evidence>